<protein>
    <submittedName>
        <fullName evidence="2">Uncharacterized protein</fullName>
    </submittedName>
</protein>
<evidence type="ECO:0000313" key="2">
    <source>
        <dbReference type="EMBL" id="SHK10516.1"/>
    </source>
</evidence>
<gene>
    <name evidence="2" type="ORF">SAMN05720469_10183</name>
</gene>
<proteinExistence type="predicted"/>
<name>A0A1M6PRG3_9BACT</name>
<dbReference type="AlphaFoldDB" id="A0A1M6PRG3"/>
<feature type="signal peptide" evidence="1">
    <location>
        <begin position="1"/>
        <end position="18"/>
    </location>
</feature>
<reference evidence="3" key="1">
    <citation type="submission" date="2016-11" db="EMBL/GenBank/DDBJ databases">
        <authorList>
            <person name="Varghese N."/>
            <person name="Submissions S."/>
        </authorList>
    </citation>
    <scope>NUCLEOTIDE SEQUENCE [LARGE SCALE GENOMIC DNA]</scope>
    <source>
        <strain evidence="3">UWOS</strain>
    </source>
</reference>
<evidence type="ECO:0000256" key="1">
    <source>
        <dbReference type="SAM" id="SignalP"/>
    </source>
</evidence>
<evidence type="ECO:0000313" key="3">
    <source>
        <dbReference type="Proteomes" id="UP000184275"/>
    </source>
</evidence>
<dbReference type="EMBL" id="FRAW01000001">
    <property type="protein sequence ID" value="SHK10516.1"/>
    <property type="molecule type" value="Genomic_DNA"/>
</dbReference>
<dbReference type="RefSeq" id="WP_073301688.1">
    <property type="nucleotide sequence ID" value="NZ_FRAW01000001.1"/>
</dbReference>
<organism evidence="2 3">
    <name type="scientific">Fibrobacter intestinalis</name>
    <dbReference type="NCBI Taxonomy" id="28122"/>
    <lineage>
        <taxon>Bacteria</taxon>
        <taxon>Pseudomonadati</taxon>
        <taxon>Fibrobacterota</taxon>
        <taxon>Fibrobacteria</taxon>
        <taxon>Fibrobacterales</taxon>
        <taxon>Fibrobacteraceae</taxon>
        <taxon>Fibrobacter</taxon>
    </lineage>
</organism>
<feature type="chain" id="PRO_5012951899" evidence="1">
    <location>
        <begin position="19"/>
        <end position="513"/>
    </location>
</feature>
<accession>A0A1M6PRG3</accession>
<dbReference type="Proteomes" id="UP000184275">
    <property type="component" value="Unassembled WGS sequence"/>
</dbReference>
<keyword evidence="1" id="KW-0732">Signal</keyword>
<sequence>MQKIFLFLFLFFLGMAFAQTEISITSISSENLQRQLAELRKLKSAPSLDAASKEQLQSLWEEANALNELNNRCAEISLNSSIDESCSDLYEVTLPKFEDDYLRLTGEIRINSVRIRSYLQDKRKLVDACVEAFPLKHLSVFDIVSVSNSKNYIEPLPGDNVELSYDFWVDVFDKRKISIIQKQFDIWYSSCRNAIFRQEDLEKSQWYHVDFAPLFDSKLSELLDGSSVFSIEKEFGNYYNSARLLLKFKKLRKGTYTINNRKIFDVQFAKGEEVLEISFNQEKIFLYAKEPKHFEGKIVLSENLEKGLVGNLNWYQNSPFVGGESGSFNAVEAKTEDVFPFNRLQLQLGFGIALGGADDNLREEYADIWEKNPEVADDSVYSLFFSGILLFKHYGRRFSLGFGGGIGVHSIHTSVQKNSYEFEDVAMRTAVAPVIQGELGCLPLDTSSIEIGFREKIVFDSKWTIFLSTIYLQGFDLISIELGWFYAKNCQNSVYLGFTVSLPPWRMMLGKDD</sequence>
<keyword evidence="3" id="KW-1185">Reference proteome</keyword>